<gene>
    <name evidence="2" type="ORF">NDU88_003251</name>
</gene>
<dbReference type="AlphaFoldDB" id="A0AAV7VCU5"/>
<name>A0AAV7VCU5_PLEWA</name>
<reference evidence="2" key="1">
    <citation type="journal article" date="2022" name="bioRxiv">
        <title>Sequencing and chromosome-scale assembly of the giantPleurodeles waltlgenome.</title>
        <authorList>
            <person name="Brown T."/>
            <person name="Elewa A."/>
            <person name="Iarovenko S."/>
            <person name="Subramanian E."/>
            <person name="Araus A.J."/>
            <person name="Petzold A."/>
            <person name="Susuki M."/>
            <person name="Suzuki K.-i.T."/>
            <person name="Hayashi T."/>
            <person name="Toyoda A."/>
            <person name="Oliveira C."/>
            <person name="Osipova E."/>
            <person name="Leigh N.D."/>
            <person name="Simon A."/>
            <person name="Yun M.H."/>
        </authorList>
    </citation>
    <scope>NUCLEOTIDE SEQUENCE</scope>
    <source>
        <strain evidence="2">20211129_DDA</strain>
        <tissue evidence="2">Liver</tissue>
    </source>
</reference>
<keyword evidence="3" id="KW-1185">Reference proteome</keyword>
<evidence type="ECO:0000256" key="1">
    <source>
        <dbReference type="SAM" id="MobiDB-lite"/>
    </source>
</evidence>
<protein>
    <submittedName>
        <fullName evidence="2">Uncharacterized protein</fullName>
    </submittedName>
</protein>
<evidence type="ECO:0000313" key="3">
    <source>
        <dbReference type="Proteomes" id="UP001066276"/>
    </source>
</evidence>
<comment type="caution">
    <text evidence="2">The sequence shown here is derived from an EMBL/GenBank/DDBJ whole genome shotgun (WGS) entry which is preliminary data.</text>
</comment>
<sequence>MVVPHIADFPELLRRALKGDMKVVATASSEPGVAAHLWCYTNPIGEKLDAILRGLQPHIGQVEQSPGELDRQQEEICASTGAEPSA</sequence>
<accession>A0AAV7VCU5</accession>
<dbReference type="Proteomes" id="UP001066276">
    <property type="component" value="Chromosome 2_1"/>
</dbReference>
<dbReference type="EMBL" id="JANPWB010000003">
    <property type="protein sequence ID" value="KAJ1199415.1"/>
    <property type="molecule type" value="Genomic_DNA"/>
</dbReference>
<evidence type="ECO:0000313" key="2">
    <source>
        <dbReference type="EMBL" id="KAJ1199415.1"/>
    </source>
</evidence>
<proteinExistence type="predicted"/>
<organism evidence="2 3">
    <name type="scientific">Pleurodeles waltl</name>
    <name type="common">Iberian ribbed newt</name>
    <dbReference type="NCBI Taxonomy" id="8319"/>
    <lineage>
        <taxon>Eukaryota</taxon>
        <taxon>Metazoa</taxon>
        <taxon>Chordata</taxon>
        <taxon>Craniata</taxon>
        <taxon>Vertebrata</taxon>
        <taxon>Euteleostomi</taxon>
        <taxon>Amphibia</taxon>
        <taxon>Batrachia</taxon>
        <taxon>Caudata</taxon>
        <taxon>Salamandroidea</taxon>
        <taxon>Salamandridae</taxon>
        <taxon>Pleurodelinae</taxon>
        <taxon>Pleurodeles</taxon>
    </lineage>
</organism>
<feature type="region of interest" description="Disordered" evidence="1">
    <location>
        <begin position="63"/>
        <end position="86"/>
    </location>
</feature>